<accession>A0A6C0C5H8</accession>
<proteinExistence type="predicted"/>
<protein>
    <submittedName>
        <fullName evidence="2">Uncharacterized protein</fullName>
    </submittedName>
</protein>
<reference evidence="2" key="1">
    <citation type="journal article" date="2020" name="Nature">
        <title>Giant virus diversity and host interactions through global metagenomics.</title>
        <authorList>
            <person name="Schulz F."/>
            <person name="Roux S."/>
            <person name="Paez-Espino D."/>
            <person name="Jungbluth S."/>
            <person name="Walsh D.A."/>
            <person name="Denef V.J."/>
            <person name="McMahon K.D."/>
            <person name="Konstantinidis K.T."/>
            <person name="Eloe-Fadrosh E.A."/>
            <person name="Kyrpides N.C."/>
            <person name="Woyke T."/>
        </authorList>
    </citation>
    <scope>NUCLEOTIDE SEQUENCE</scope>
    <source>
        <strain evidence="2">GVMAG-M-3300020185-33</strain>
    </source>
</reference>
<name>A0A6C0C5H8_9ZZZZ</name>
<organism evidence="2">
    <name type="scientific">viral metagenome</name>
    <dbReference type="NCBI Taxonomy" id="1070528"/>
    <lineage>
        <taxon>unclassified sequences</taxon>
        <taxon>metagenomes</taxon>
        <taxon>organismal metagenomes</taxon>
    </lineage>
</organism>
<evidence type="ECO:0000256" key="1">
    <source>
        <dbReference type="SAM" id="Phobius"/>
    </source>
</evidence>
<dbReference type="AlphaFoldDB" id="A0A6C0C5H8"/>
<keyword evidence="1" id="KW-1133">Transmembrane helix</keyword>
<dbReference type="EMBL" id="MN739339">
    <property type="protein sequence ID" value="QHS99351.1"/>
    <property type="molecule type" value="Genomic_DNA"/>
</dbReference>
<sequence>MVVNYFTKKKYILRLMGGMISIALSYNIWKKHITIGEDKIVGMGKGIWTNDYKMLDEQYLMKLEDEKII</sequence>
<keyword evidence="1" id="KW-0812">Transmembrane</keyword>
<keyword evidence="1" id="KW-0472">Membrane</keyword>
<feature type="transmembrane region" description="Helical" evidence="1">
    <location>
        <begin position="12"/>
        <end position="29"/>
    </location>
</feature>
<evidence type="ECO:0000313" key="2">
    <source>
        <dbReference type="EMBL" id="QHS99351.1"/>
    </source>
</evidence>